<feature type="compositionally biased region" description="Basic and acidic residues" evidence="1">
    <location>
        <begin position="50"/>
        <end position="68"/>
    </location>
</feature>
<reference evidence="2" key="1">
    <citation type="submission" date="2020-09" db="EMBL/GenBank/DDBJ databases">
        <title>Genome-Enabled Discovery of Anthraquinone Biosynthesis in Senna tora.</title>
        <authorList>
            <person name="Kang S.-H."/>
            <person name="Pandey R.P."/>
            <person name="Lee C.-M."/>
            <person name="Sim J.-S."/>
            <person name="Jeong J.-T."/>
            <person name="Choi B.-S."/>
            <person name="Jung M."/>
            <person name="Ginzburg D."/>
            <person name="Zhao K."/>
            <person name="Won S.Y."/>
            <person name="Oh T.-J."/>
            <person name="Yu Y."/>
            <person name="Kim N.-H."/>
            <person name="Lee O.R."/>
            <person name="Lee T.-H."/>
            <person name="Bashyal P."/>
            <person name="Kim T.-S."/>
            <person name="Lee W.-H."/>
            <person name="Kawkins C."/>
            <person name="Kim C.-K."/>
            <person name="Kim J.S."/>
            <person name="Ahn B.O."/>
            <person name="Rhee S.Y."/>
            <person name="Sohng J.K."/>
        </authorList>
    </citation>
    <scope>NUCLEOTIDE SEQUENCE</scope>
    <source>
        <tissue evidence="2">Leaf</tissue>
    </source>
</reference>
<organism evidence="2 3">
    <name type="scientific">Senna tora</name>
    <dbReference type="NCBI Taxonomy" id="362788"/>
    <lineage>
        <taxon>Eukaryota</taxon>
        <taxon>Viridiplantae</taxon>
        <taxon>Streptophyta</taxon>
        <taxon>Embryophyta</taxon>
        <taxon>Tracheophyta</taxon>
        <taxon>Spermatophyta</taxon>
        <taxon>Magnoliopsida</taxon>
        <taxon>eudicotyledons</taxon>
        <taxon>Gunneridae</taxon>
        <taxon>Pentapetalae</taxon>
        <taxon>rosids</taxon>
        <taxon>fabids</taxon>
        <taxon>Fabales</taxon>
        <taxon>Fabaceae</taxon>
        <taxon>Caesalpinioideae</taxon>
        <taxon>Cassia clade</taxon>
        <taxon>Senna</taxon>
    </lineage>
</organism>
<feature type="region of interest" description="Disordered" evidence="1">
    <location>
        <begin position="45"/>
        <end position="68"/>
    </location>
</feature>
<evidence type="ECO:0000313" key="3">
    <source>
        <dbReference type="Proteomes" id="UP000634136"/>
    </source>
</evidence>
<comment type="caution">
    <text evidence="2">The sequence shown here is derived from an EMBL/GenBank/DDBJ whole genome shotgun (WGS) entry which is preliminary data.</text>
</comment>
<keyword evidence="3" id="KW-1185">Reference proteome</keyword>
<evidence type="ECO:0000313" key="2">
    <source>
        <dbReference type="EMBL" id="KAF7822820.1"/>
    </source>
</evidence>
<dbReference type="Proteomes" id="UP000634136">
    <property type="component" value="Unassembled WGS sequence"/>
</dbReference>
<sequence length="68" mass="7576">MLTRVVLLQCPKPPCSTKTFLKATPQVGSKLTSVVRWWLEKATNGEEEARENGEGIDRWKEENGGCGN</sequence>
<accession>A0A834TL32</accession>
<evidence type="ECO:0000256" key="1">
    <source>
        <dbReference type="SAM" id="MobiDB-lite"/>
    </source>
</evidence>
<proteinExistence type="predicted"/>
<name>A0A834TL32_9FABA</name>
<gene>
    <name evidence="2" type="ORF">G2W53_020964</name>
</gene>
<protein>
    <submittedName>
        <fullName evidence="2">Uncharacterized protein</fullName>
    </submittedName>
</protein>
<dbReference type="AlphaFoldDB" id="A0A834TL32"/>
<dbReference type="EMBL" id="JAAIUW010000007">
    <property type="protein sequence ID" value="KAF7822820.1"/>
    <property type="molecule type" value="Genomic_DNA"/>
</dbReference>